<dbReference type="RefSeq" id="WP_103161823.1">
    <property type="nucleotide sequence ID" value="NZ_JADOXW010000015.1"/>
</dbReference>
<evidence type="ECO:0000256" key="2">
    <source>
        <dbReference type="ARBA" id="ARBA00022475"/>
    </source>
</evidence>
<protein>
    <submittedName>
        <fullName evidence="8">Secretion system protein</fullName>
    </submittedName>
</protein>
<keyword evidence="3 6" id="KW-0812">Transmembrane</keyword>
<dbReference type="Pfam" id="PF00482">
    <property type="entry name" value="T2SSF"/>
    <property type="match status" value="1"/>
</dbReference>
<feature type="transmembrane region" description="Helical" evidence="6">
    <location>
        <begin position="76"/>
        <end position="95"/>
    </location>
</feature>
<evidence type="ECO:0000313" key="8">
    <source>
        <dbReference type="EMBL" id="POE28754.1"/>
    </source>
</evidence>
<accession>A0ABD6VTW1</accession>
<gene>
    <name evidence="8" type="ORF">BV926_00085</name>
</gene>
<keyword evidence="5 6" id="KW-0472">Membrane</keyword>
<organism evidence="8 9">
    <name type="scientific">Pectobacterium odoriferum</name>
    <dbReference type="NCBI Taxonomy" id="78398"/>
    <lineage>
        <taxon>Bacteria</taxon>
        <taxon>Pseudomonadati</taxon>
        <taxon>Pseudomonadota</taxon>
        <taxon>Gammaproteobacteria</taxon>
        <taxon>Enterobacterales</taxon>
        <taxon>Pectobacteriaceae</taxon>
        <taxon>Pectobacterium</taxon>
    </lineage>
</organism>
<dbReference type="Proteomes" id="UP000237274">
    <property type="component" value="Unassembled WGS sequence"/>
</dbReference>
<feature type="transmembrane region" description="Helical" evidence="6">
    <location>
        <begin position="6"/>
        <end position="27"/>
    </location>
</feature>
<comment type="subcellular location">
    <subcellularLocation>
        <location evidence="1">Cell membrane</location>
        <topology evidence="1">Multi-pass membrane protein</topology>
    </subcellularLocation>
</comment>
<evidence type="ECO:0000313" key="9">
    <source>
        <dbReference type="Proteomes" id="UP000237274"/>
    </source>
</evidence>
<dbReference type="AlphaFoldDB" id="A0ABD6VTW1"/>
<name>A0ABD6VTW1_9GAMM</name>
<dbReference type="InterPro" id="IPR018076">
    <property type="entry name" value="T2SS_GspF_dom"/>
</dbReference>
<evidence type="ECO:0000256" key="3">
    <source>
        <dbReference type="ARBA" id="ARBA00022692"/>
    </source>
</evidence>
<sequence>MNATFYGFLLLTGIFIFSVALFKYWIFAKRRDSVETKDVGNKQGAQPILDYRRIIIDNSPLMIFFQRIEDNLTIKLRLWGGCGVLLFVAQQLGILPVGSQSLAMIMMLILILVVVMPAMLVGSMVKTKVKLMLDALPYFVDLTAVCVQAGMTVESSIKFVSERSGDLDENLSSLMRHLIKRAEVSGLEEALLELYRAMDMTEMRMFCSSLQQSVHYGTSLYEGLIDLSKDIRDLQLLESEEKIGSLSAKMSVPLIIFIMFPITILIAAPGILRIMKNAIF</sequence>
<evidence type="ECO:0000256" key="5">
    <source>
        <dbReference type="ARBA" id="ARBA00023136"/>
    </source>
</evidence>
<dbReference type="GO" id="GO:0005886">
    <property type="term" value="C:plasma membrane"/>
    <property type="evidence" value="ECO:0007669"/>
    <property type="project" value="UniProtKB-SubCell"/>
</dbReference>
<feature type="domain" description="Type II secretion system protein GspF" evidence="7">
    <location>
        <begin position="139"/>
        <end position="266"/>
    </location>
</feature>
<dbReference type="PANTHER" id="PTHR35007">
    <property type="entry name" value="INTEGRAL MEMBRANE PROTEIN-RELATED"/>
    <property type="match status" value="1"/>
</dbReference>
<proteinExistence type="predicted"/>
<feature type="transmembrane region" description="Helical" evidence="6">
    <location>
        <begin position="252"/>
        <end position="272"/>
    </location>
</feature>
<comment type="caution">
    <text evidence="8">The sequence shown here is derived from an EMBL/GenBank/DDBJ whole genome shotgun (WGS) entry which is preliminary data.</text>
</comment>
<dbReference type="EMBL" id="MTAO01000001">
    <property type="protein sequence ID" value="POE28754.1"/>
    <property type="molecule type" value="Genomic_DNA"/>
</dbReference>
<feature type="transmembrane region" description="Helical" evidence="6">
    <location>
        <begin position="101"/>
        <end position="122"/>
    </location>
</feature>
<keyword evidence="2" id="KW-1003">Cell membrane</keyword>
<reference evidence="8 9" key="1">
    <citation type="submission" date="2017-01" db="EMBL/GenBank/DDBJ databases">
        <title>Comparative Genomics of 38 Pectobacterium strains comprising three species revealed the characteristics of Pectobacterium carotovorum.</title>
        <authorList>
            <person name="Xie H."/>
            <person name="Ma Y."/>
            <person name="Li X."/>
        </authorList>
    </citation>
    <scope>NUCLEOTIDE SEQUENCE [LARGE SCALE GENOMIC DNA]</scope>
    <source>
        <strain evidence="8 9">Q142</strain>
    </source>
</reference>
<evidence type="ECO:0000256" key="4">
    <source>
        <dbReference type="ARBA" id="ARBA00022989"/>
    </source>
</evidence>
<evidence type="ECO:0000256" key="1">
    <source>
        <dbReference type="ARBA" id="ARBA00004651"/>
    </source>
</evidence>
<evidence type="ECO:0000256" key="6">
    <source>
        <dbReference type="SAM" id="Phobius"/>
    </source>
</evidence>
<dbReference type="PANTHER" id="PTHR35007:SF2">
    <property type="entry name" value="PILUS ASSEMBLE PROTEIN"/>
    <property type="match status" value="1"/>
</dbReference>
<evidence type="ECO:0000259" key="7">
    <source>
        <dbReference type="Pfam" id="PF00482"/>
    </source>
</evidence>
<keyword evidence="4 6" id="KW-1133">Transmembrane helix</keyword>